<evidence type="ECO:0000313" key="2">
    <source>
        <dbReference type="Proteomes" id="UP000637423"/>
    </source>
</evidence>
<dbReference type="AlphaFoldDB" id="A0A916U9Z7"/>
<organism evidence="1 2">
    <name type="scientific">Undibacterium terreum</name>
    <dbReference type="NCBI Taxonomy" id="1224302"/>
    <lineage>
        <taxon>Bacteria</taxon>
        <taxon>Pseudomonadati</taxon>
        <taxon>Pseudomonadota</taxon>
        <taxon>Betaproteobacteria</taxon>
        <taxon>Burkholderiales</taxon>
        <taxon>Oxalobacteraceae</taxon>
        <taxon>Undibacterium</taxon>
    </lineage>
</organism>
<reference evidence="1" key="1">
    <citation type="journal article" date="2014" name="Int. J. Syst. Evol. Microbiol.">
        <title>Complete genome sequence of Corynebacterium casei LMG S-19264T (=DSM 44701T), isolated from a smear-ripened cheese.</title>
        <authorList>
            <consortium name="US DOE Joint Genome Institute (JGI-PGF)"/>
            <person name="Walter F."/>
            <person name="Albersmeier A."/>
            <person name="Kalinowski J."/>
            <person name="Ruckert C."/>
        </authorList>
    </citation>
    <scope>NUCLEOTIDE SEQUENCE</scope>
    <source>
        <strain evidence="1">CGMCC 1.10998</strain>
    </source>
</reference>
<protein>
    <submittedName>
        <fullName evidence="1">Uncharacterized protein</fullName>
    </submittedName>
</protein>
<reference evidence="1" key="2">
    <citation type="submission" date="2020-09" db="EMBL/GenBank/DDBJ databases">
        <authorList>
            <person name="Sun Q."/>
            <person name="Zhou Y."/>
        </authorList>
    </citation>
    <scope>NUCLEOTIDE SEQUENCE</scope>
    <source>
        <strain evidence="1">CGMCC 1.10998</strain>
    </source>
</reference>
<evidence type="ECO:0000313" key="1">
    <source>
        <dbReference type="EMBL" id="GGC66044.1"/>
    </source>
</evidence>
<keyword evidence="2" id="KW-1185">Reference proteome</keyword>
<gene>
    <name evidence="1" type="ORF">GCM10011396_11280</name>
</gene>
<dbReference type="Proteomes" id="UP000637423">
    <property type="component" value="Unassembled WGS sequence"/>
</dbReference>
<sequence>MDDSQSNVNEVAGTQSPEGMCKLTKKYGHFARSHIIPRSLTRLTKTGERMVEVGIDKGIKKRYDSWFDTSLVTQEGEKILEEIDTPAIEILRRHKMLWSSWNGATKLASDDLIGKAEDINLRTVIFENSKILQLFFLSLVWRAAASTRPEMHEVNLTEEILEDIRLRILNKDIGNSHDYPIHLHQITTIGVKHNRTPLLETVNILLENGKEGDEQVDRVRLYFDGLVAHVHIAKNTPLNDSYVKISLGNGLNDSSIIIGRPFSDSRANENIKTVARTVSSNLS</sequence>
<comment type="caution">
    <text evidence="1">The sequence shown here is derived from an EMBL/GenBank/DDBJ whole genome shotgun (WGS) entry which is preliminary data.</text>
</comment>
<dbReference type="EMBL" id="BMED01000001">
    <property type="protein sequence ID" value="GGC66044.1"/>
    <property type="molecule type" value="Genomic_DNA"/>
</dbReference>
<accession>A0A916U9Z7</accession>
<proteinExistence type="predicted"/>
<dbReference type="RefSeq" id="WP_188564953.1">
    <property type="nucleotide sequence ID" value="NZ_BMED01000001.1"/>
</dbReference>
<name>A0A916U9Z7_9BURK</name>